<dbReference type="GeneID" id="30198253"/>
<dbReference type="SUPFAM" id="SSF160443">
    <property type="entry name" value="SMR domain-like"/>
    <property type="match status" value="1"/>
</dbReference>
<organism evidence="3 4">
    <name type="scientific">Wickerhamomyces anomalus (strain ATCC 58044 / CBS 1984 / NCYC 433 / NRRL Y-366-8)</name>
    <name type="common">Yeast</name>
    <name type="synonym">Hansenula anomala</name>
    <dbReference type="NCBI Taxonomy" id="683960"/>
    <lineage>
        <taxon>Eukaryota</taxon>
        <taxon>Fungi</taxon>
        <taxon>Dikarya</taxon>
        <taxon>Ascomycota</taxon>
        <taxon>Saccharomycotina</taxon>
        <taxon>Saccharomycetes</taxon>
        <taxon>Phaffomycetales</taxon>
        <taxon>Wickerhamomycetaceae</taxon>
        <taxon>Wickerhamomyces</taxon>
    </lineage>
</organism>
<dbReference type="InterPro" id="IPR013899">
    <property type="entry name" value="DUF1771"/>
</dbReference>
<feature type="domain" description="Smr" evidence="2">
    <location>
        <begin position="76"/>
        <end position="151"/>
    </location>
</feature>
<dbReference type="Proteomes" id="UP000094112">
    <property type="component" value="Unassembled WGS sequence"/>
</dbReference>
<dbReference type="SMART" id="SM00463">
    <property type="entry name" value="SMR"/>
    <property type="match status" value="1"/>
</dbReference>
<dbReference type="GO" id="GO:0070481">
    <property type="term" value="P:nuclear-transcribed mRNA catabolic process, non-stop decay"/>
    <property type="evidence" value="ECO:0007669"/>
    <property type="project" value="EnsemblFungi"/>
</dbReference>
<dbReference type="SMART" id="SM01162">
    <property type="entry name" value="DUF1771"/>
    <property type="match status" value="1"/>
</dbReference>
<proteinExistence type="predicted"/>
<gene>
    <name evidence="3" type="ORF">WICANDRAFT_23927</name>
</gene>
<accession>A0A1E3P743</accession>
<keyword evidence="4" id="KW-1185">Reference proteome</keyword>
<dbReference type="Pfam" id="PF08590">
    <property type="entry name" value="DUF1771"/>
    <property type="match status" value="1"/>
</dbReference>
<name>A0A1E3P743_WICAA</name>
<evidence type="ECO:0000313" key="3">
    <source>
        <dbReference type="EMBL" id="ODQ61110.1"/>
    </source>
</evidence>
<sequence>SDPEYKRLREQADLAYKKKQQLSSESQKAYKNGDGQRAHELSEAAKKQVDIAENYNFQAAEYVFVANNADSDSDEIDLHGLYVKEAQWVLKKRIVAGIQRHESKLEVIVGKGLHSQNGVAKLKPAVEELCDEAGFKSHIDPKNTGVLVINL</sequence>
<dbReference type="InterPro" id="IPR002625">
    <property type="entry name" value="Smr_dom"/>
</dbReference>
<dbReference type="InterPro" id="IPR053020">
    <property type="entry name" value="Smr_domain_protein"/>
</dbReference>
<dbReference type="PANTHER" id="PTHR47417">
    <property type="entry name" value="SMR DOMAIN-CONTAINING PROTEIN YPL199C"/>
    <property type="match status" value="1"/>
</dbReference>
<protein>
    <recommendedName>
        <fullName evidence="2">Smr domain-containing protein</fullName>
    </recommendedName>
</protein>
<feature type="non-terminal residue" evidence="3">
    <location>
        <position position="151"/>
    </location>
</feature>
<evidence type="ECO:0000313" key="4">
    <source>
        <dbReference type="Proteomes" id="UP000094112"/>
    </source>
</evidence>
<dbReference type="Gene3D" id="3.30.1370.110">
    <property type="match status" value="1"/>
</dbReference>
<dbReference type="AlphaFoldDB" id="A0A1E3P743"/>
<dbReference type="EMBL" id="KV454209">
    <property type="protein sequence ID" value="ODQ61110.1"/>
    <property type="molecule type" value="Genomic_DNA"/>
</dbReference>
<evidence type="ECO:0000256" key="1">
    <source>
        <dbReference type="SAM" id="MobiDB-lite"/>
    </source>
</evidence>
<feature type="region of interest" description="Disordered" evidence="1">
    <location>
        <begin position="16"/>
        <end position="42"/>
    </location>
</feature>
<dbReference type="STRING" id="683960.A0A1E3P743"/>
<dbReference type="RefSeq" id="XP_019040317.1">
    <property type="nucleotide sequence ID" value="XM_019181007.1"/>
</dbReference>
<evidence type="ECO:0000259" key="2">
    <source>
        <dbReference type="PROSITE" id="PS50828"/>
    </source>
</evidence>
<dbReference type="PROSITE" id="PS50828">
    <property type="entry name" value="SMR"/>
    <property type="match status" value="1"/>
</dbReference>
<feature type="non-terminal residue" evidence="3">
    <location>
        <position position="1"/>
    </location>
</feature>
<dbReference type="PANTHER" id="PTHR47417:SF1">
    <property type="entry name" value="SMR DOMAIN-CONTAINING PROTEIN YPL199C"/>
    <property type="match status" value="1"/>
</dbReference>
<dbReference type="OrthoDB" id="3231855at2759"/>
<dbReference type="InterPro" id="IPR036063">
    <property type="entry name" value="Smr_dom_sf"/>
</dbReference>
<dbReference type="Pfam" id="PF01713">
    <property type="entry name" value="Smr"/>
    <property type="match status" value="1"/>
</dbReference>
<reference evidence="3 4" key="1">
    <citation type="journal article" date="2016" name="Proc. Natl. Acad. Sci. U.S.A.">
        <title>Comparative genomics of biotechnologically important yeasts.</title>
        <authorList>
            <person name="Riley R."/>
            <person name="Haridas S."/>
            <person name="Wolfe K.H."/>
            <person name="Lopes M.R."/>
            <person name="Hittinger C.T."/>
            <person name="Goeker M."/>
            <person name="Salamov A.A."/>
            <person name="Wisecaver J.H."/>
            <person name="Long T.M."/>
            <person name="Calvey C.H."/>
            <person name="Aerts A.L."/>
            <person name="Barry K.W."/>
            <person name="Choi C."/>
            <person name="Clum A."/>
            <person name="Coughlan A.Y."/>
            <person name="Deshpande S."/>
            <person name="Douglass A.P."/>
            <person name="Hanson S.J."/>
            <person name="Klenk H.-P."/>
            <person name="LaButti K.M."/>
            <person name="Lapidus A."/>
            <person name="Lindquist E.A."/>
            <person name="Lipzen A.M."/>
            <person name="Meier-Kolthoff J.P."/>
            <person name="Ohm R.A."/>
            <person name="Otillar R.P."/>
            <person name="Pangilinan J.L."/>
            <person name="Peng Y."/>
            <person name="Rokas A."/>
            <person name="Rosa C.A."/>
            <person name="Scheuner C."/>
            <person name="Sibirny A.A."/>
            <person name="Slot J.C."/>
            <person name="Stielow J.B."/>
            <person name="Sun H."/>
            <person name="Kurtzman C.P."/>
            <person name="Blackwell M."/>
            <person name="Grigoriev I.V."/>
            <person name="Jeffries T.W."/>
        </authorList>
    </citation>
    <scope>NUCLEOTIDE SEQUENCE [LARGE SCALE GENOMIC DNA]</scope>
    <source>
        <strain evidence="4">ATCC 58044 / CBS 1984 / NCYC 433 / NRRL Y-366-8</strain>
    </source>
</reference>